<protein>
    <submittedName>
        <fullName evidence="8">EamA family transporter</fullName>
    </submittedName>
</protein>
<accession>A0A317CFB6</accession>
<evidence type="ECO:0000259" key="7">
    <source>
        <dbReference type="Pfam" id="PF00892"/>
    </source>
</evidence>
<dbReference type="RefSeq" id="WP_109824055.1">
    <property type="nucleotide sequence ID" value="NZ_QGKL01000038.1"/>
</dbReference>
<evidence type="ECO:0000256" key="1">
    <source>
        <dbReference type="ARBA" id="ARBA00004141"/>
    </source>
</evidence>
<keyword evidence="9" id="KW-1185">Reference proteome</keyword>
<feature type="transmembrane region" description="Helical" evidence="6">
    <location>
        <begin position="212"/>
        <end position="232"/>
    </location>
</feature>
<dbReference type="EMBL" id="QGKL01000038">
    <property type="protein sequence ID" value="PWQ94852.1"/>
    <property type="molecule type" value="Genomic_DNA"/>
</dbReference>
<evidence type="ECO:0000256" key="6">
    <source>
        <dbReference type="SAM" id="Phobius"/>
    </source>
</evidence>
<keyword evidence="4 6" id="KW-1133">Transmembrane helix</keyword>
<evidence type="ECO:0000313" key="8">
    <source>
        <dbReference type="EMBL" id="PWQ94852.1"/>
    </source>
</evidence>
<dbReference type="OrthoDB" id="9776210at2"/>
<dbReference type="InterPro" id="IPR000620">
    <property type="entry name" value="EamA_dom"/>
</dbReference>
<feature type="domain" description="EamA" evidence="7">
    <location>
        <begin position="2"/>
        <end position="134"/>
    </location>
</feature>
<feature type="transmembrane region" description="Helical" evidence="6">
    <location>
        <begin position="147"/>
        <end position="167"/>
    </location>
</feature>
<dbReference type="Proteomes" id="UP000245506">
    <property type="component" value="Unassembled WGS sequence"/>
</dbReference>
<sequence length="302" mass="33253">MTIFLYIVTVLVWGTSWIAISFQNGSVDSLVSIFYRFGLASLLLLPFLYLTGRLQKSRRIDHVWYFLQGCCLFCFNFICFYKASAYMPSGLLSIVFSMAIFYNAINNRVFWGVKPSSSVYGAGVLGVIGLLLLFWPELQSTSASSELLLGIGLSALGTFGFSLGNMITVRHKKNNINPLTSTAYGMSYGALTLLLIITVTQTPITWDVRTEYLYSLVYLAVFASVIGFTAYLSLVNRIGANQAAYATVVFPVIALALSSVYEGYTWEIMNGLGLTLILLGNAVAMNLIGIKRMSKSLLKHAV</sequence>
<feature type="transmembrane region" description="Helical" evidence="6">
    <location>
        <begin position="31"/>
        <end position="51"/>
    </location>
</feature>
<dbReference type="InterPro" id="IPR050638">
    <property type="entry name" value="AA-Vitamin_Transporters"/>
</dbReference>
<feature type="transmembrane region" description="Helical" evidence="6">
    <location>
        <begin position="117"/>
        <end position="135"/>
    </location>
</feature>
<comment type="subcellular location">
    <subcellularLocation>
        <location evidence="1">Membrane</location>
        <topology evidence="1">Multi-pass membrane protein</topology>
    </subcellularLocation>
</comment>
<evidence type="ECO:0000313" key="9">
    <source>
        <dbReference type="Proteomes" id="UP000245506"/>
    </source>
</evidence>
<feature type="transmembrane region" description="Helical" evidence="6">
    <location>
        <begin position="244"/>
        <end position="262"/>
    </location>
</feature>
<evidence type="ECO:0000256" key="4">
    <source>
        <dbReference type="ARBA" id="ARBA00022989"/>
    </source>
</evidence>
<feature type="domain" description="EamA" evidence="7">
    <location>
        <begin position="150"/>
        <end position="283"/>
    </location>
</feature>
<dbReference type="AlphaFoldDB" id="A0A317CFB6"/>
<gene>
    <name evidence="8" type="ORF">DKT75_13955</name>
</gene>
<evidence type="ECO:0000256" key="3">
    <source>
        <dbReference type="ARBA" id="ARBA00022692"/>
    </source>
</evidence>
<proteinExistence type="inferred from homology"/>
<keyword evidence="5 6" id="KW-0472">Membrane</keyword>
<evidence type="ECO:0000256" key="2">
    <source>
        <dbReference type="ARBA" id="ARBA00007362"/>
    </source>
</evidence>
<dbReference type="Pfam" id="PF00892">
    <property type="entry name" value="EamA"/>
    <property type="match status" value="2"/>
</dbReference>
<dbReference type="SUPFAM" id="SSF103481">
    <property type="entry name" value="Multidrug resistance efflux transporter EmrE"/>
    <property type="match status" value="2"/>
</dbReference>
<reference evidence="8 9" key="1">
    <citation type="submission" date="2018-05" db="EMBL/GenBank/DDBJ databases">
        <title>Leucothrix arctica sp. nov., isolated from Arctic seawater.</title>
        <authorList>
            <person name="Choi A."/>
            <person name="Baek K."/>
        </authorList>
    </citation>
    <scope>NUCLEOTIDE SEQUENCE [LARGE SCALE GENOMIC DNA]</scope>
    <source>
        <strain evidence="8 9">IMCC9719</strain>
    </source>
</reference>
<comment type="similarity">
    <text evidence="2">Belongs to the EamA transporter family.</text>
</comment>
<keyword evidence="3 6" id="KW-0812">Transmembrane</keyword>
<dbReference type="GO" id="GO:0016020">
    <property type="term" value="C:membrane"/>
    <property type="evidence" value="ECO:0007669"/>
    <property type="project" value="UniProtKB-SubCell"/>
</dbReference>
<organism evidence="8 9">
    <name type="scientific">Leucothrix arctica</name>
    <dbReference type="NCBI Taxonomy" id="1481894"/>
    <lineage>
        <taxon>Bacteria</taxon>
        <taxon>Pseudomonadati</taxon>
        <taxon>Pseudomonadota</taxon>
        <taxon>Gammaproteobacteria</taxon>
        <taxon>Thiotrichales</taxon>
        <taxon>Thiotrichaceae</taxon>
        <taxon>Leucothrix</taxon>
    </lineage>
</organism>
<feature type="transmembrane region" description="Helical" evidence="6">
    <location>
        <begin position="63"/>
        <end position="83"/>
    </location>
</feature>
<dbReference type="PANTHER" id="PTHR32322:SF2">
    <property type="entry name" value="EAMA DOMAIN-CONTAINING PROTEIN"/>
    <property type="match status" value="1"/>
</dbReference>
<dbReference type="PANTHER" id="PTHR32322">
    <property type="entry name" value="INNER MEMBRANE TRANSPORTER"/>
    <property type="match status" value="1"/>
</dbReference>
<evidence type="ECO:0000256" key="5">
    <source>
        <dbReference type="ARBA" id="ARBA00023136"/>
    </source>
</evidence>
<dbReference type="InterPro" id="IPR037185">
    <property type="entry name" value="EmrE-like"/>
</dbReference>
<comment type="caution">
    <text evidence="8">The sequence shown here is derived from an EMBL/GenBank/DDBJ whole genome shotgun (WGS) entry which is preliminary data.</text>
</comment>
<feature type="transmembrane region" description="Helical" evidence="6">
    <location>
        <begin position="89"/>
        <end position="105"/>
    </location>
</feature>
<feature type="transmembrane region" description="Helical" evidence="6">
    <location>
        <begin position="268"/>
        <end position="290"/>
    </location>
</feature>
<name>A0A317CFB6_9GAMM</name>